<dbReference type="Gene3D" id="3.40.50.1100">
    <property type="match status" value="2"/>
</dbReference>
<dbReference type="PANTHER" id="PTHR43780:SF2">
    <property type="entry name" value="1-AMINOCYCLOPROPANE-1-CARBOXYLATE DEAMINASE-RELATED"/>
    <property type="match status" value="1"/>
</dbReference>
<dbReference type="InterPro" id="IPR001926">
    <property type="entry name" value="TrpB-like_PALP"/>
</dbReference>
<comment type="cofactor">
    <cofactor evidence="1">
        <name>pyridoxal 5'-phosphate</name>
        <dbReference type="ChEBI" id="CHEBI:597326"/>
    </cofactor>
</comment>
<keyword evidence="6" id="KW-1185">Reference proteome</keyword>
<dbReference type="InterPro" id="IPR036052">
    <property type="entry name" value="TrpB-like_PALP_sf"/>
</dbReference>
<comment type="similarity">
    <text evidence="2">Belongs to the ACC deaminase/D-cysteine desulfhydrase family.</text>
</comment>
<evidence type="ECO:0000313" key="5">
    <source>
        <dbReference type="EMBL" id="MBZ6075689.1"/>
    </source>
</evidence>
<dbReference type="SUPFAM" id="SSF53686">
    <property type="entry name" value="Tryptophan synthase beta subunit-like PLP-dependent enzymes"/>
    <property type="match status" value="1"/>
</dbReference>
<dbReference type="InterPro" id="IPR027278">
    <property type="entry name" value="ACCD_DCysDesulf"/>
</dbReference>
<dbReference type="RefSeq" id="WP_224311823.1">
    <property type="nucleotide sequence ID" value="NZ_JAIRBM010000003.1"/>
</dbReference>
<evidence type="ECO:0000256" key="1">
    <source>
        <dbReference type="ARBA" id="ARBA00001933"/>
    </source>
</evidence>
<feature type="domain" description="Tryptophan synthase beta chain-like PALP" evidence="4">
    <location>
        <begin position="10"/>
        <end position="310"/>
    </location>
</feature>
<evidence type="ECO:0000259" key="4">
    <source>
        <dbReference type="Pfam" id="PF00291"/>
    </source>
</evidence>
<protein>
    <submittedName>
        <fullName evidence="5">Pyridoxal-phosphate dependent enzyme</fullName>
    </submittedName>
</protein>
<proteinExistence type="inferred from homology"/>
<dbReference type="PIRSF" id="PIRSF006278">
    <property type="entry name" value="ACCD_DCysDesulf"/>
    <property type="match status" value="1"/>
</dbReference>
<evidence type="ECO:0000313" key="6">
    <source>
        <dbReference type="Proteomes" id="UP000704176"/>
    </source>
</evidence>
<sequence>MLSTISRVALLDGPTPLQTMLRAGAHLNHPGLWIKRDDCMSLALGGNKVRSLEYWLGEALDRNCDVLVVAGATASNQCRLAAAAAAKLGLECHILYAGDERTHPNLRIAALMGPKIHFLGPVDEEERGLLAKRHMIALEAAGRRPYLIGDPVVGALGYARAAQELFDQTRDQKIELRHVIMPGSMGVTEAGMIFGAAILRQSWTFHLVSVEYQEEVLRKRIADILDDLCRLTGFVPAINMMDSVRVHMNQLGQGYGAPTEDSFHASRLFGQLEALVLEQTYVAKTFAGLIDVVTRRVILPEEGACVLHTGGVPAALA</sequence>
<dbReference type="Proteomes" id="UP000704176">
    <property type="component" value="Unassembled WGS sequence"/>
</dbReference>
<evidence type="ECO:0000256" key="2">
    <source>
        <dbReference type="ARBA" id="ARBA00008639"/>
    </source>
</evidence>
<evidence type="ECO:0000256" key="3">
    <source>
        <dbReference type="ARBA" id="ARBA00022898"/>
    </source>
</evidence>
<dbReference type="EMBL" id="JAIRBM010000003">
    <property type="protein sequence ID" value="MBZ6075689.1"/>
    <property type="molecule type" value="Genomic_DNA"/>
</dbReference>
<reference evidence="5 6" key="1">
    <citation type="submission" date="2021-09" db="EMBL/GenBank/DDBJ databases">
        <title>The complete genome sequence of a new microorganism.</title>
        <authorList>
            <person name="Zi Z."/>
        </authorList>
    </citation>
    <scope>NUCLEOTIDE SEQUENCE [LARGE SCALE GENOMIC DNA]</scope>
    <source>
        <strain evidence="5 6">WGZ8</strain>
    </source>
</reference>
<dbReference type="PANTHER" id="PTHR43780">
    <property type="entry name" value="1-AMINOCYCLOPROPANE-1-CARBOXYLATE DEAMINASE-RELATED"/>
    <property type="match status" value="1"/>
</dbReference>
<organism evidence="5 6">
    <name type="scientific">Microvirga puerhi</name>
    <dbReference type="NCBI Taxonomy" id="2876078"/>
    <lineage>
        <taxon>Bacteria</taxon>
        <taxon>Pseudomonadati</taxon>
        <taxon>Pseudomonadota</taxon>
        <taxon>Alphaproteobacteria</taxon>
        <taxon>Hyphomicrobiales</taxon>
        <taxon>Methylobacteriaceae</taxon>
        <taxon>Microvirga</taxon>
    </lineage>
</organism>
<name>A0ABS7VJM6_9HYPH</name>
<dbReference type="Pfam" id="PF00291">
    <property type="entry name" value="PALP"/>
    <property type="match status" value="1"/>
</dbReference>
<comment type="caution">
    <text evidence="5">The sequence shown here is derived from an EMBL/GenBank/DDBJ whole genome shotgun (WGS) entry which is preliminary data.</text>
</comment>
<keyword evidence="3" id="KW-0663">Pyridoxal phosphate</keyword>
<accession>A0ABS7VJM6</accession>
<gene>
    <name evidence="5" type="ORF">K9B37_05230</name>
</gene>